<evidence type="ECO:0000313" key="1">
    <source>
        <dbReference type="EMBL" id="MCK9795001.1"/>
    </source>
</evidence>
<comment type="caution">
    <text evidence="1">The sequence shown here is derived from an EMBL/GenBank/DDBJ whole genome shotgun (WGS) entry which is preliminary data.</text>
</comment>
<evidence type="ECO:0000313" key="2">
    <source>
        <dbReference type="Proteomes" id="UP001651050"/>
    </source>
</evidence>
<name>A0ABT0J670_9MICO</name>
<keyword evidence="2" id="KW-1185">Reference proteome</keyword>
<reference evidence="1 2" key="1">
    <citation type="submission" date="2022-02" db="EMBL/GenBank/DDBJ databases">
        <title>The car tank lid bacteriome: a reservoir of bacteria with potential in bioremediation of fuel.</title>
        <authorList>
            <person name="Vidal-Verdu A."/>
            <person name="Gomez-Martinez D."/>
            <person name="Latorre-Perez A."/>
            <person name="Pereto J."/>
            <person name="Porcar M."/>
        </authorList>
    </citation>
    <scope>NUCLEOTIDE SEQUENCE [LARGE SCALE GENOMIC DNA]</scope>
    <source>
        <strain evidence="1 2">4D.3</strain>
    </source>
</reference>
<dbReference type="Proteomes" id="UP001651050">
    <property type="component" value="Unassembled WGS sequence"/>
</dbReference>
<gene>
    <name evidence="1" type="ORF">M1843_14710</name>
</gene>
<organism evidence="1 2">
    <name type="scientific">Isoptericola peretonis</name>
    <dbReference type="NCBI Taxonomy" id="2918523"/>
    <lineage>
        <taxon>Bacteria</taxon>
        <taxon>Bacillati</taxon>
        <taxon>Actinomycetota</taxon>
        <taxon>Actinomycetes</taxon>
        <taxon>Micrococcales</taxon>
        <taxon>Promicromonosporaceae</taxon>
        <taxon>Isoptericola</taxon>
    </lineage>
</organism>
<proteinExistence type="predicted"/>
<protein>
    <recommendedName>
        <fullName evidence="3">Transcriptional regulator, AbiEi antitoxin, Type IV TA system</fullName>
    </recommendedName>
</protein>
<dbReference type="RefSeq" id="WP_416344855.1">
    <property type="nucleotide sequence ID" value="NZ_JALQCY010000004.1"/>
</dbReference>
<evidence type="ECO:0008006" key="3">
    <source>
        <dbReference type="Google" id="ProtNLM"/>
    </source>
</evidence>
<sequence>MRYPTELPAALLALAQAQEGLLSSAQCERHDVGRSRRAGWVRSGRWRVVTRGVVDTIPVLPRRRTVANVPRDALGPFVRTELDLALRRSSRATAATHRDRSANDRLFDHLRRRAGWAGLLAYGPEAIAVGGCALAFLGVEGLPPVIRPEVALPRASNRPDRPGVRLRQFDDGMTTVAHGDRRTGTRLIASPEWAVAQAVPELPLDHGLAVLDSALRLELLTPAGAARAHDHARGRRGIALRHELWEWADPAAESWLESAARWQCIEEGVPPDVLQLPVAGRSGRRVGVGDLAWRLSGDTWLVGDLDGFDWHEGVERSERRDRDRDNAFAAAPGIHLLRFDSRHVRERTVGRQVREFLRTHRTAPNMQLRTF</sequence>
<accession>A0ABT0J670</accession>
<dbReference type="EMBL" id="JALQCY010000004">
    <property type="protein sequence ID" value="MCK9795001.1"/>
    <property type="molecule type" value="Genomic_DNA"/>
</dbReference>